<dbReference type="InterPro" id="IPR036779">
    <property type="entry name" value="LysM_dom_sf"/>
</dbReference>
<evidence type="ECO:0000313" key="3">
    <source>
        <dbReference type="Proteomes" id="UP000005309"/>
    </source>
</evidence>
<dbReference type="PROSITE" id="PS51782">
    <property type="entry name" value="LYSM"/>
    <property type="match status" value="1"/>
</dbReference>
<dbReference type="EMBL" id="ACLA01000013">
    <property type="protein sequence ID" value="EEQ48731.1"/>
    <property type="molecule type" value="Genomic_DNA"/>
</dbReference>
<evidence type="ECO:0000259" key="1">
    <source>
        <dbReference type="PROSITE" id="PS51782"/>
    </source>
</evidence>
<dbReference type="AlphaFoldDB" id="C4V3B9"/>
<feature type="domain" description="LysM" evidence="1">
    <location>
        <begin position="47"/>
        <end position="98"/>
    </location>
</feature>
<reference evidence="2 3" key="1">
    <citation type="submission" date="2009-04" db="EMBL/GenBank/DDBJ databases">
        <authorList>
            <person name="Qin X."/>
            <person name="Bachman B."/>
            <person name="Battles P."/>
            <person name="Bell A."/>
            <person name="Bess C."/>
            <person name="Bickham C."/>
            <person name="Chaboub L."/>
            <person name="Chen D."/>
            <person name="Coyle M."/>
            <person name="Deiros D.R."/>
            <person name="Dinh H."/>
            <person name="Forbes L."/>
            <person name="Fowler G."/>
            <person name="Francisco L."/>
            <person name="Fu Q."/>
            <person name="Gubbala S."/>
            <person name="Hale W."/>
            <person name="Han Y."/>
            <person name="Hemphill L."/>
            <person name="Highlander S.K."/>
            <person name="Hirani K."/>
            <person name="Hogues M."/>
            <person name="Jackson L."/>
            <person name="Jakkamsetti A."/>
            <person name="Javaid M."/>
            <person name="Jiang H."/>
            <person name="Korchina V."/>
            <person name="Kovar C."/>
            <person name="Lara F."/>
            <person name="Lee S."/>
            <person name="Mata R."/>
            <person name="Mathew T."/>
            <person name="Moen C."/>
            <person name="Morales K."/>
            <person name="Munidasa M."/>
            <person name="Nazareth L."/>
            <person name="Ngo R."/>
            <person name="Nguyen L."/>
            <person name="Okwuonu G."/>
            <person name="Ongeri F."/>
            <person name="Patil S."/>
            <person name="Petrosino J."/>
            <person name="Pham C."/>
            <person name="Pham P."/>
            <person name="Pu L.-L."/>
            <person name="Puazo M."/>
            <person name="Raj R."/>
            <person name="Reid J."/>
            <person name="Rouhana J."/>
            <person name="Saada N."/>
            <person name="Shang Y."/>
            <person name="Simmons D."/>
            <person name="Thornton R."/>
            <person name="Warren J."/>
            <person name="Weissenberger G."/>
            <person name="Zhang J."/>
            <person name="Zhang L."/>
            <person name="Zhou C."/>
            <person name="Zhu D."/>
            <person name="Muzny D."/>
            <person name="Worley K."/>
            <person name="Gibbs R."/>
        </authorList>
    </citation>
    <scope>NUCLEOTIDE SEQUENCE [LARGE SCALE GENOMIC DNA]</scope>
    <source>
        <strain evidence="2 3">ATCC 43531</strain>
    </source>
</reference>
<organism evidence="2 3">
    <name type="scientific">Selenomonas flueggei ATCC 43531</name>
    <dbReference type="NCBI Taxonomy" id="638302"/>
    <lineage>
        <taxon>Bacteria</taxon>
        <taxon>Bacillati</taxon>
        <taxon>Bacillota</taxon>
        <taxon>Negativicutes</taxon>
        <taxon>Selenomonadales</taxon>
        <taxon>Selenomonadaceae</taxon>
        <taxon>Selenomonas</taxon>
    </lineage>
</organism>
<dbReference type="Gene3D" id="3.10.350.10">
    <property type="entry name" value="LysM domain"/>
    <property type="match status" value="1"/>
</dbReference>
<evidence type="ECO:0000313" key="2">
    <source>
        <dbReference type="EMBL" id="EEQ48731.1"/>
    </source>
</evidence>
<dbReference type="STRING" id="638302.HMPREF0908_1013"/>
<protein>
    <submittedName>
        <fullName evidence="2">LysM domain protein</fullName>
    </submittedName>
</protein>
<name>C4V3B9_9FIRM</name>
<dbReference type="Pfam" id="PF01476">
    <property type="entry name" value="LysM"/>
    <property type="match status" value="1"/>
</dbReference>
<accession>C4V3B9</accession>
<gene>
    <name evidence="2" type="ORF">HMPREF0908_1013</name>
</gene>
<keyword evidence="3" id="KW-1185">Reference proteome</keyword>
<dbReference type="HOGENOM" id="CLU_2036432_0_0_9"/>
<sequence>MDMRHRKTRRTVNKRYVAVLLGMIAFVWMGISALHLTNPYLRSADFVEVSVSSGESVWSIAQTYAARESTAKDLEEAIIEVNDLPPDGAVYAGRHLRVPILASGEQLQAMAEHKVLDTEN</sequence>
<proteinExistence type="predicted"/>
<dbReference type="Proteomes" id="UP000005309">
    <property type="component" value="Unassembled WGS sequence"/>
</dbReference>
<comment type="caution">
    <text evidence="2">The sequence shown here is derived from an EMBL/GenBank/DDBJ whole genome shotgun (WGS) entry which is preliminary data.</text>
</comment>
<dbReference type="InterPro" id="IPR018392">
    <property type="entry name" value="LysM"/>
</dbReference>